<reference evidence="2 3" key="1">
    <citation type="submission" date="2018-08" db="EMBL/GenBank/DDBJ databases">
        <title>Pallidiluteibacterium maritimus gen. nov., sp. nov., isolated from coastal sediment.</title>
        <authorList>
            <person name="Zhou L.Y."/>
        </authorList>
    </citation>
    <scope>NUCLEOTIDE SEQUENCE [LARGE SCALE GENOMIC DNA]</scope>
    <source>
        <strain evidence="2 3">XSD2</strain>
    </source>
</reference>
<evidence type="ECO:0000256" key="1">
    <source>
        <dbReference type="SAM" id="MobiDB-lite"/>
    </source>
</evidence>
<gene>
    <name evidence="2" type="ORF">D1614_04995</name>
</gene>
<name>A0A399T585_9BACT</name>
<evidence type="ECO:0000313" key="3">
    <source>
        <dbReference type="Proteomes" id="UP000265926"/>
    </source>
</evidence>
<proteinExistence type="predicted"/>
<organism evidence="2 3">
    <name type="scientific">Maribellus luteus</name>
    <dbReference type="NCBI Taxonomy" id="2305463"/>
    <lineage>
        <taxon>Bacteria</taxon>
        <taxon>Pseudomonadati</taxon>
        <taxon>Bacteroidota</taxon>
        <taxon>Bacteroidia</taxon>
        <taxon>Marinilabiliales</taxon>
        <taxon>Prolixibacteraceae</taxon>
        <taxon>Maribellus</taxon>
    </lineage>
</organism>
<dbReference type="AlphaFoldDB" id="A0A399T585"/>
<protein>
    <submittedName>
        <fullName evidence="2">Uncharacterized protein</fullName>
    </submittedName>
</protein>
<feature type="region of interest" description="Disordered" evidence="1">
    <location>
        <begin position="49"/>
        <end position="68"/>
    </location>
</feature>
<comment type="caution">
    <text evidence="2">The sequence shown here is derived from an EMBL/GenBank/DDBJ whole genome shotgun (WGS) entry which is preliminary data.</text>
</comment>
<keyword evidence="3" id="KW-1185">Reference proteome</keyword>
<accession>A0A399T585</accession>
<evidence type="ECO:0000313" key="2">
    <source>
        <dbReference type="EMBL" id="RIJ50104.1"/>
    </source>
</evidence>
<dbReference type="Proteomes" id="UP000265926">
    <property type="component" value="Unassembled WGS sequence"/>
</dbReference>
<sequence length="68" mass="7040">MTHSAGIFRLTSAGSKTKSPGVQVAVAFIPANPVFQVFHAVRISSSVVHPFSSGSPGQALNLRSYGSP</sequence>
<dbReference type="EMBL" id="QWGR01000002">
    <property type="protein sequence ID" value="RIJ50104.1"/>
    <property type="molecule type" value="Genomic_DNA"/>
</dbReference>